<gene>
    <name evidence="6" type="ORF">DEVEQU_01563</name>
</gene>
<keyword evidence="7" id="KW-1185">Reference proteome</keyword>
<dbReference type="Gene3D" id="1.10.357.10">
    <property type="entry name" value="Tetracycline Repressor, domain 2"/>
    <property type="match status" value="1"/>
</dbReference>
<dbReference type="Proteomes" id="UP000268844">
    <property type="component" value="Unassembled WGS sequence"/>
</dbReference>
<accession>A0A3S5D3C8</accession>
<keyword evidence="2 4" id="KW-0238">DNA-binding</keyword>
<dbReference type="InterPro" id="IPR009057">
    <property type="entry name" value="Homeodomain-like_sf"/>
</dbReference>
<evidence type="ECO:0000313" key="6">
    <source>
        <dbReference type="EMBL" id="VDS04427.1"/>
    </source>
</evidence>
<evidence type="ECO:0000256" key="3">
    <source>
        <dbReference type="ARBA" id="ARBA00023163"/>
    </source>
</evidence>
<feature type="domain" description="HTH tetR-type" evidence="5">
    <location>
        <begin position="1"/>
        <end position="47"/>
    </location>
</feature>
<reference evidence="6 7" key="1">
    <citation type="submission" date="2018-12" db="EMBL/GenBank/DDBJ databases">
        <authorList>
            <person name="Criscuolo A."/>
        </authorList>
    </citation>
    <scope>NUCLEOTIDE SEQUENCE [LARGE SCALE GENOMIC DNA]</scope>
    <source>
        <strain evidence="6">ACIP1116281</strain>
    </source>
</reference>
<feature type="DNA-binding region" description="H-T-H motif" evidence="4">
    <location>
        <begin position="10"/>
        <end position="29"/>
    </location>
</feature>
<evidence type="ECO:0000259" key="5">
    <source>
        <dbReference type="PROSITE" id="PS50977"/>
    </source>
</evidence>
<dbReference type="EMBL" id="UZWD01000023">
    <property type="protein sequence ID" value="VDS04427.1"/>
    <property type="molecule type" value="Genomic_DNA"/>
</dbReference>
<dbReference type="InterPro" id="IPR001647">
    <property type="entry name" value="HTH_TetR"/>
</dbReference>
<dbReference type="PROSITE" id="PS50977">
    <property type="entry name" value="HTH_TETR_2"/>
    <property type="match status" value="1"/>
</dbReference>
<keyword evidence="1" id="KW-0805">Transcription regulation</keyword>
<evidence type="ECO:0000256" key="4">
    <source>
        <dbReference type="PROSITE-ProRule" id="PRU00335"/>
    </source>
</evidence>
<dbReference type="PANTHER" id="PTHR30055:SF234">
    <property type="entry name" value="HTH-TYPE TRANSCRIPTIONAL REGULATOR BETI"/>
    <property type="match status" value="1"/>
</dbReference>
<name>A0A3S5D3C8_9HYPH</name>
<evidence type="ECO:0000313" key="7">
    <source>
        <dbReference type="Proteomes" id="UP000268844"/>
    </source>
</evidence>
<dbReference type="InterPro" id="IPR050109">
    <property type="entry name" value="HTH-type_TetR-like_transc_reg"/>
</dbReference>
<dbReference type="Pfam" id="PF00440">
    <property type="entry name" value="TetR_N"/>
    <property type="match status" value="1"/>
</dbReference>
<evidence type="ECO:0000256" key="2">
    <source>
        <dbReference type="ARBA" id="ARBA00023125"/>
    </source>
</evidence>
<dbReference type="GO" id="GO:0000976">
    <property type="term" value="F:transcription cis-regulatory region binding"/>
    <property type="evidence" value="ECO:0007669"/>
    <property type="project" value="TreeGrafter"/>
</dbReference>
<dbReference type="GO" id="GO:0003700">
    <property type="term" value="F:DNA-binding transcription factor activity"/>
    <property type="evidence" value="ECO:0007669"/>
    <property type="project" value="TreeGrafter"/>
</dbReference>
<evidence type="ECO:0000256" key="1">
    <source>
        <dbReference type="ARBA" id="ARBA00023015"/>
    </source>
</evidence>
<dbReference type="AlphaFoldDB" id="A0A3S5D3C8"/>
<dbReference type="SUPFAM" id="SSF46689">
    <property type="entry name" value="Homeodomain-like"/>
    <property type="match status" value="1"/>
</dbReference>
<sequence length="177" mass="18654">MLRDGLRGATMEAIAREAGIAKATLYAQFSDKDAVFGALVVSLRDTLLAAFEDGIDSDGSAAERIGSALAAHYLALSQILEGSPHASELMSEHKRLGASLRDTDLAMQDRMTTALAQAGATAPADLARLLSAASYGIALKTRDEETMAAHIRLMCRHVIDGETIAAHPAHAEIIQGN</sequence>
<dbReference type="PANTHER" id="PTHR30055">
    <property type="entry name" value="HTH-TYPE TRANSCRIPTIONAL REGULATOR RUTR"/>
    <property type="match status" value="1"/>
</dbReference>
<organism evidence="6 7">
    <name type="scientific">Devosia equisanguinis</name>
    <dbReference type="NCBI Taxonomy" id="2490941"/>
    <lineage>
        <taxon>Bacteria</taxon>
        <taxon>Pseudomonadati</taxon>
        <taxon>Pseudomonadota</taxon>
        <taxon>Alphaproteobacteria</taxon>
        <taxon>Hyphomicrobiales</taxon>
        <taxon>Devosiaceae</taxon>
        <taxon>Devosia</taxon>
    </lineage>
</organism>
<keyword evidence="3" id="KW-0804">Transcription</keyword>
<protein>
    <submittedName>
        <fullName evidence="6">Bacterial regulatory proteins, tetR family</fullName>
    </submittedName>
</protein>
<proteinExistence type="predicted"/>